<keyword evidence="7 9" id="KW-0906">Nuclear pore complex</keyword>
<comment type="subcellular location">
    <subcellularLocation>
        <location evidence="1 9">Nucleus</location>
        <location evidence="1 9">Nuclear pore complex</location>
    </subcellularLocation>
</comment>
<evidence type="ECO:0000256" key="4">
    <source>
        <dbReference type="ARBA" id="ARBA00022816"/>
    </source>
</evidence>
<dbReference type="Proteomes" id="UP000327013">
    <property type="component" value="Unassembled WGS sequence"/>
</dbReference>
<keyword evidence="6 9" id="KW-0811">Translocation</keyword>
<dbReference type="PANTHER" id="PTHR13373">
    <property type="entry name" value="FROUNT PROTEIN-RELATED"/>
    <property type="match status" value="1"/>
</dbReference>
<evidence type="ECO:0000256" key="5">
    <source>
        <dbReference type="ARBA" id="ARBA00022927"/>
    </source>
</evidence>
<evidence type="ECO:0000256" key="6">
    <source>
        <dbReference type="ARBA" id="ARBA00023010"/>
    </source>
</evidence>
<keyword evidence="4 9" id="KW-0509">mRNA transport</keyword>
<dbReference type="GO" id="GO:0017056">
    <property type="term" value="F:structural constituent of nuclear pore"/>
    <property type="evidence" value="ECO:0007669"/>
    <property type="project" value="TreeGrafter"/>
</dbReference>
<dbReference type="OrthoDB" id="5422384at2759"/>
<evidence type="ECO:0000256" key="9">
    <source>
        <dbReference type="RuleBase" id="RU365073"/>
    </source>
</evidence>
<evidence type="ECO:0000256" key="3">
    <source>
        <dbReference type="ARBA" id="ARBA00022448"/>
    </source>
</evidence>
<dbReference type="GO" id="GO:0031080">
    <property type="term" value="C:nuclear pore outer ring"/>
    <property type="evidence" value="ECO:0007669"/>
    <property type="project" value="TreeGrafter"/>
</dbReference>
<dbReference type="PANTHER" id="PTHR13373:SF21">
    <property type="entry name" value="NUCLEAR PORE COMPLEX PROTEIN NUP85"/>
    <property type="match status" value="1"/>
</dbReference>
<feature type="region of interest" description="Disordered" evidence="10">
    <location>
        <begin position="1"/>
        <end position="103"/>
    </location>
</feature>
<protein>
    <recommendedName>
        <fullName evidence="9">Nuclear pore complex protein Nup85</fullName>
    </recommendedName>
</protein>
<dbReference type="EMBL" id="VIBQ01000038">
    <property type="protein sequence ID" value="KAB8446236.1"/>
    <property type="molecule type" value="Genomic_DNA"/>
</dbReference>
<feature type="compositionally biased region" description="Polar residues" evidence="10">
    <location>
        <begin position="59"/>
        <end position="87"/>
    </location>
</feature>
<evidence type="ECO:0000313" key="11">
    <source>
        <dbReference type="EMBL" id="KAB8446236.1"/>
    </source>
</evidence>
<dbReference type="Pfam" id="PF07575">
    <property type="entry name" value="Nucleopor_Nup85"/>
    <property type="match status" value="2"/>
</dbReference>
<dbReference type="GO" id="GO:0031965">
    <property type="term" value="C:nuclear membrane"/>
    <property type="evidence" value="ECO:0007669"/>
    <property type="project" value="UniProtKB-UniRule"/>
</dbReference>
<keyword evidence="9" id="KW-0472">Membrane</keyword>
<evidence type="ECO:0000256" key="8">
    <source>
        <dbReference type="ARBA" id="ARBA00023242"/>
    </source>
</evidence>
<dbReference type="GO" id="GO:0045893">
    <property type="term" value="P:positive regulation of DNA-templated transcription"/>
    <property type="evidence" value="ECO:0007669"/>
    <property type="project" value="TreeGrafter"/>
</dbReference>
<keyword evidence="3 9" id="KW-0813">Transport</keyword>
<feature type="compositionally biased region" description="Basic and acidic residues" evidence="10">
    <location>
        <begin position="90"/>
        <end position="100"/>
    </location>
</feature>
<proteinExistence type="inferred from homology"/>
<feature type="compositionally biased region" description="Low complexity" evidence="10">
    <location>
        <begin position="1"/>
        <end position="12"/>
    </location>
</feature>
<comment type="similarity">
    <text evidence="2 9">Belongs to the nucleoporin Nup85 family.</text>
</comment>
<reference evidence="11 12" key="1">
    <citation type="submission" date="2019-06" db="EMBL/GenBank/DDBJ databases">
        <title>A chromosomal-level reference genome of Carpinus fangiana (Coryloideae, Betulaceae).</title>
        <authorList>
            <person name="Yang X."/>
            <person name="Wang Z."/>
            <person name="Zhang L."/>
            <person name="Hao G."/>
            <person name="Liu J."/>
            <person name="Yang Y."/>
        </authorList>
    </citation>
    <scope>NUCLEOTIDE SEQUENCE [LARGE SCALE GENOMIC DNA]</scope>
    <source>
        <strain evidence="11">Cfa_2016G</strain>
        <tissue evidence="11">Leaf</tissue>
    </source>
</reference>
<comment type="function">
    <text evidence="9">Functions as a component of the nuclear pore complex (NPC).</text>
</comment>
<gene>
    <name evidence="11" type="ORF">FH972_025218</name>
</gene>
<evidence type="ECO:0000313" key="12">
    <source>
        <dbReference type="Proteomes" id="UP000327013"/>
    </source>
</evidence>
<dbReference type="GO" id="GO:0006606">
    <property type="term" value="P:protein import into nucleus"/>
    <property type="evidence" value="ECO:0007669"/>
    <property type="project" value="TreeGrafter"/>
</dbReference>
<evidence type="ECO:0000256" key="10">
    <source>
        <dbReference type="SAM" id="MobiDB-lite"/>
    </source>
</evidence>
<sequence>MFRAPSGSSSPLPSTPPKGGQLADSLFGGTNPSTTPAGPPPASFTHLSTTPAGQPPPSSNFGSATFGSGNIFQANSSFGQNNVFNHSPSRHQDHGFRGGDFDDLMQDDEDIMGDGLAMQRKPPLEKPDYLAAARSFANVPPQLQEPDDLVLNTEDILENLFTVIKEDMGHRDIEHYVVAAVNSLSSLWDSKSPASPVYSGIGPGDKADPITKISWLGSLLMKLHHPGPNESRNTFASLRVSGHRKPIPEVLLQWLDTHHNPFPGDFEDLINYAPNPTAHERFWDVLFSLVVRGQLSKARQILAQADFSYAYTAIDDGAEDVGYHGAQLGNVDRVIKRAAEMLDKCPASESGDWNVTGAPWSAFRNRVHHAVSDLEQFAEGNSADRDAGASQSMSANNFNMPSVRSDDFSLSTMSRRAESKVPWTIYQNLQALYGQLLGTRQEIVNSSQDWLEAVIGTAVWWDGDEGDGMHENLAASRRPGRRPQIARMVDSQPLKAYQQQLASSLRQITADDEEGDLQVNPTSAVEVALACIFEEDLEGFIGIARGWSPTIASAIVEVAGYGGWLGLMQTASDNIVDMFTDSDLHVLQYAKQSDKRLQKDDVLSHYAGLVSRRQELRAADQVREGWQLAIQILGRLDNRQLSNEHIGKLLDKLEFSEGPRVEQAISLCSKLGLGKESRKLSERYADHLLQESRNFGDAVLHYARAHNQRRLKELVNMLVSYCLVTSSAWPPTSSLDPTMSTLLSSPQAALSQLRRHDTEASHLLSFHFAGYATVRRFYDLRDQDVIPLASAAPLPRLSSSARKAAAARTLIASISSAADSINGGLVDDSVSSVLEVDGLLVLLGEALPFLTPDNSSPEHNASSNVTLSQPQILALLRAAEDISTVPSGVFAQCEACLSSTLAHAHGTEVPSPRAALKKSTSNLSGSTFSLINSGDLESKTSNGHASSVGSSGVLVSKGGAEVKRAWDWRKGFAKSARGEDVVRVLRLGLARELSRCWMGAEGGA</sequence>
<accession>A0A5N6L0I5</accession>
<evidence type="ECO:0000256" key="1">
    <source>
        <dbReference type="ARBA" id="ARBA00004567"/>
    </source>
</evidence>
<keyword evidence="5 9" id="KW-0653">Protein transport</keyword>
<comment type="subunit">
    <text evidence="9">Component of the nuclear pore complex (NPC).</text>
</comment>
<dbReference type="InterPro" id="IPR011502">
    <property type="entry name" value="Nucleoporin_Nup85"/>
</dbReference>
<keyword evidence="12" id="KW-1185">Reference proteome</keyword>
<organism evidence="11 12">
    <name type="scientific">Carpinus fangiana</name>
    <dbReference type="NCBI Taxonomy" id="176857"/>
    <lineage>
        <taxon>Eukaryota</taxon>
        <taxon>Viridiplantae</taxon>
        <taxon>Streptophyta</taxon>
        <taxon>Embryophyta</taxon>
        <taxon>Tracheophyta</taxon>
        <taxon>Spermatophyta</taxon>
        <taxon>Magnoliopsida</taxon>
        <taxon>eudicotyledons</taxon>
        <taxon>Gunneridae</taxon>
        <taxon>Pentapetalae</taxon>
        <taxon>rosids</taxon>
        <taxon>fabids</taxon>
        <taxon>Fagales</taxon>
        <taxon>Betulaceae</taxon>
        <taxon>Carpinus</taxon>
    </lineage>
</organism>
<dbReference type="GO" id="GO:0006406">
    <property type="term" value="P:mRNA export from nucleus"/>
    <property type="evidence" value="ECO:0007669"/>
    <property type="project" value="TreeGrafter"/>
</dbReference>
<evidence type="ECO:0000256" key="2">
    <source>
        <dbReference type="ARBA" id="ARBA00005573"/>
    </source>
</evidence>
<dbReference type="AlphaFoldDB" id="A0A5N6L0I5"/>
<evidence type="ECO:0000256" key="7">
    <source>
        <dbReference type="ARBA" id="ARBA00023132"/>
    </source>
</evidence>
<name>A0A5N6L0I5_9ROSI</name>
<keyword evidence="8 9" id="KW-0539">Nucleus</keyword>
<comment type="caution">
    <text evidence="11">The sequence shown here is derived from an EMBL/GenBank/DDBJ whole genome shotgun (WGS) entry which is preliminary data.</text>
</comment>